<dbReference type="InterPro" id="IPR000639">
    <property type="entry name" value="Epox_hydrolase-like"/>
</dbReference>
<evidence type="ECO:0000256" key="1">
    <source>
        <dbReference type="ARBA" id="ARBA00022801"/>
    </source>
</evidence>
<protein>
    <recommendedName>
        <fullName evidence="2">AB hydrolase-1 domain-containing protein</fullName>
    </recommendedName>
</protein>
<dbReference type="Gene3D" id="3.40.50.1820">
    <property type="entry name" value="alpha/beta hydrolase"/>
    <property type="match status" value="1"/>
</dbReference>
<dbReference type="SUPFAM" id="SSF53474">
    <property type="entry name" value="alpha/beta-Hydrolases"/>
    <property type="match status" value="1"/>
</dbReference>
<accession>A0A1V6SWY1</accession>
<dbReference type="Proteomes" id="UP000191342">
    <property type="component" value="Unassembled WGS sequence"/>
</dbReference>
<sequence length="309" mass="34585">MPRFQSSFDGAELFFRDYIPSSVTAPYNPDSQHGDKQPPAIVFLHQWPLSSAMWQPLMVQLTETYRFRCIAPDRRGFGRSDWNGLQSDRTEINYEVFGRDVADLLEKIKVGKFIFVAASMAGGESLLAYTSSDYVRQHCQGFVFTNTSLPYPVATPEFPQATPLEMWNQLIGAIRQDRVGFFADSFKGPLGIGNNQVPAKTLERFERMAEAAEAIAVERAVQIFTHYDFSEKLAAMGQESDVPVLLLHGDSDAGTPAETSVDRIKQMIPRAKINLYENASHIPIITHPQRMLNDIIEFVGSISTTAPQS</sequence>
<dbReference type="GO" id="GO:0017000">
    <property type="term" value="P:antibiotic biosynthetic process"/>
    <property type="evidence" value="ECO:0007669"/>
    <property type="project" value="UniProtKB-ARBA"/>
</dbReference>
<dbReference type="EMBL" id="MLQL01000021">
    <property type="protein sequence ID" value="OQE18466.1"/>
    <property type="molecule type" value="Genomic_DNA"/>
</dbReference>
<dbReference type="PRINTS" id="PR00412">
    <property type="entry name" value="EPOXHYDRLASE"/>
</dbReference>
<organism evidence="3 4">
    <name type="scientific">Penicillium flavigenum</name>
    <dbReference type="NCBI Taxonomy" id="254877"/>
    <lineage>
        <taxon>Eukaryota</taxon>
        <taxon>Fungi</taxon>
        <taxon>Dikarya</taxon>
        <taxon>Ascomycota</taxon>
        <taxon>Pezizomycotina</taxon>
        <taxon>Eurotiomycetes</taxon>
        <taxon>Eurotiomycetidae</taxon>
        <taxon>Eurotiales</taxon>
        <taxon>Aspergillaceae</taxon>
        <taxon>Penicillium</taxon>
    </lineage>
</organism>
<dbReference type="PANTHER" id="PTHR43798:SF31">
    <property type="entry name" value="AB HYDROLASE SUPERFAMILY PROTEIN YCLE"/>
    <property type="match status" value="1"/>
</dbReference>
<dbReference type="Pfam" id="PF00561">
    <property type="entry name" value="Abhydrolase_1"/>
    <property type="match status" value="1"/>
</dbReference>
<proteinExistence type="predicted"/>
<dbReference type="InterPro" id="IPR050266">
    <property type="entry name" value="AB_hydrolase_sf"/>
</dbReference>
<gene>
    <name evidence="3" type="ORF">PENFLA_c021G01495</name>
</gene>
<comment type="caution">
    <text evidence="3">The sequence shown here is derived from an EMBL/GenBank/DDBJ whole genome shotgun (WGS) entry which is preliminary data.</text>
</comment>
<keyword evidence="4" id="KW-1185">Reference proteome</keyword>
<dbReference type="PRINTS" id="PR00111">
    <property type="entry name" value="ABHYDROLASE"/>
</dbReference>
<dbReference type="GO" id="GO:0016787">
    <property type="term" value="F:hydrolase activity"/>
    <property type="evidence" value="ECO:0007669"/>
    <property type="project" value="UniProtKB-KW"/>
</dbReference>
<dbReference type="AlphaFoldDB" id="A0A1V6SWY1"/>
<dbReference type="GO" id="GO:0072330">
    <property type="term" value="P:monocarboxylic acid biosynthetic process"/>
    <property type="evidence" value="ECO:0007669"/>
    <property type="project" value="UniProtKB-ARBA"/>
</dbReference>
<keyword evidence="1" id="KW-0378">Hydrolase</keyword>
<evidence type="ECO:0000259" key="2">
    <source>
        <dbReference type="Pfam" id="PF00561"/>
    </source>
</evidence>
<dbReference type="GO" id="GO:0016020">
    <property type="term" value="C:membrane"/>
    <property type="evidence" value="ECO:0007669"/>
    <property type="project" value="TreeGrafter"/>
</dbReference>
<dbReference type="InterPro" id="IPR029058">
    <property type="entry name" value="AB_hydrolase_fold"/>
</dbReference>
<evidence type="ECO:0000313" key="4">
    <source>
        <dbReference type="Proteomes" id="UP000191342"/>
    </source>
</evidence>
<dbReference type="OrthoDB" id="408373at2759"/>
<reference evidence="4" key="1">
    <citation type="journal article" date="2017" name="Nat. Microbiol.">
        <title>Global analysis of biosynthetic gene clusters reveals vast potential of secondary metabolite production in Penicillium species.</title>
        <authorList>
            <person name="Nielsen J.C."/>
            <person name="Grijseels S."/>
            <person name="Prigent S."/>
            <person name="Ji B."/>
            <person name="Dainat J."/>
            <person name="Nielsen K.F."/>
            <person name="Frisvad J.C."/>
            <person name="Workman M."/>
            <person name="Nielsen J."/>
        </authorList>
    </citation>
    <scope>NUCLEOTIDE SEQUENCE [LARGE SCALE GENOMIC DNA]</scope>
    <source>
        <strain evidence="4">IBT 14082</strain>
    </source>
</reference>
<dbReference type="PANTHER" id="PTHR43798">
    <property type="entry name" value="MONOACYLGLYCEROL LIPASE"/>
    <property type="match status" value="1"/>
</dbReference>
<dbReference type="InterPro" id="IPR000073">
    <property type="entry name" value="AB_hydrolase_1"/>
</dbReference>
<name>A0A1V6SWY1_9EURO</name>
<evidence type="ECO:0000313" key="3">
    <source>
        <dbReference type="EMBL" id="OQE18466.1"/>
    </source>
</evidence>
<feature type="domain" description="AB hydrolase-1" evidence="2">
    <location>
        <begin position="39"/>
        <end position="288"/>
    </location>
</feature>